<dbReference type="Proteomes" id="UP001165060">
    <property type="component" value="Unassembled WGS sequence"/>
</dbReference>
<dbReference type="EMBL" id="BRYB01006470">
    <property type="protein sequence ID" value="GMI58410.1"/>
    <property type="molecule type" value="Genomic_DNA"/>
</dbReference>
<dbReference type="NCBIfam" id="TIGR01509">
    <property type="entry name" value="HAD-SF-IA-v3"/>
    <property type="match status" value="1"/>
</dbReference>
<evidence type="ECO:0000256" key="1">
    <source>
        <dbReference type="ARBA" id="ARBA00023239"/>
    </source>
</evidence>
<dbReference type="InterPro" id="IPR023198">
    <property type="entry name" value="PGP-like_dom2"/>
</dbReference>
<keyword evidence="5" id="KW-1185">Reference proteome</keyword>
<dbReference type="InterPro" id="IPR006439">
    <property type="entry name" value="HAD-SF_hydro_IA"/>
</dbReference>
<proteinExistence type="inferred from homology"/>
<protein>
    <recommendedName>
        <fullName evidence="3">Amidohydrolase-related domain-containing protein</fullName>
    </recommendedName>
</protein>
<dbReference type="SFLD" id="SFLDS00003">
    <property type="entry name" value="Haloacid_Dehalogenase"/>
    <property type="match status" value="1"/>
</dbReference>
<dbReference type="SUPFAM" id="SSF56784">
    <property type="entry name" value="HAD-like"/>
    <property type="match status" value="1"/>
</dbReference>
<comment type="caution">
    <text evidence="4">The sequence shown here is derived from an EMBL/GenBank/DDBJ whole genome shotgun (WGS) entry which is preliminary data.</text>
</comment>
<accession>A0ABQ6NE56</accession>
<dbReference type="Pfam" id="PF00702">
    <property type="entry name" value="Hydrolase"/>
    <property type="match status" value="1"/>
</dbReference>
<keyword evidence="2" id="KW-0210">Decarboxylase</keyword>
<sequence>MLPRVDCHLHVWADGSPGVPPSFSASPSTLLPLMSAAGVSLAVIVQPTQPYLHDHSYVSDAIEAHPGKFIGVALANPSLSPEAACAELRRLVRTEGYRGVRFNPYIWPAGSRMDGAVGRALYREAGLLGVPVQLMCFRGLPLHLPEIRSLLASSPRTLCVLDHLGFAPPGDPAWASLLDLAADPAVFVKLSALYRTSAEPAPFRDLLPHVRDLRDKVGADRLLWGTDFPFAQRHPEIPSAPGYQASWDAADVLLGDFSAAERAEVLGGTALRLHGLPRPGSERRAILWDVDGTLADSWRLGFEASREVLAGHPGRTEPLEEAEYHECTRYCTPDRLARHVGLLPGDPAHAAEGERLGRAFDDLYIARVSATTAAFYDGVAPLLSELGGAVPMAALTNAARGYAEAVFEANGCGGRFGSVHGADSAPKPKPAPDGLVQCCAELGREPADCVYVGDSPSDAEAARRAGMRSVGVTWGSHSEDKVRDAFDETVGSVRELRRTLLGFLAA</sequence>
<dbReference type="SFLD" id="SFLDG01129">
    <property type="entry name" value="C1.5:_HAD__Beta-PGM__Phosphata"/>
    <property type="match status" value="1"/>
</dbReference>
<dbReference type="InterPro" id="IPR032466">
    <property type="entry name" value="Metal_Hydrolase"/>
</dbReference>
<dbReference type="InterPro" id="IPR023214">
    <property type="entry name" value="HAD_sf"/>
</dbReference>
<dbReference type="Gene3D" id="3.40.50.1000">
    <property type="entry name" value="HAD superfamily/HAD-like"/>
    <property type="match status" value="1"/>
</dbReference>
<name>A0ABQ6NE56_9STRA</name>
<comment type="similarity">
    <text evidence="2">Belongs to the metallo-dependent hydrolases superfamily.</text>
</comment>
<dbReference type="SUPFAM" id="SSF51556">
    <property type="entry name" value="Metallo-dependent hydrolases"/>
    <property type="match status" value="1"/>
</dbReference>
<keyword evidence="1 2" id="KW-0456">Lyase</keyword>
<evidence type="ECO:0000313" key="4">
    <source>
        <dbReference type="EMBL" id="GMI58410.1"/>
    </source>
</evidence>
<feature type="domain" description="Amidohydrolase-related" evidence="3">
    <location>
        <begin position="5"/>
        <end position="275"/>
    </location>
</feature>
<dbReference type="Gene3D" id="1.10.150.240">
    <property type="entry name" value="Putative phosphatase, domain 2"/>
    <property type="match status" value="1"/>
</dbReference>
<dbReference type="Gene3D" id="3.20.20.140">
    <property type="entry name" value="Metal-dependent hydrolases"/>
    <property type="match status" value="1"/>
</dbReference>
<gene>
    <name evidence="4" type="ORF">TeGR_g1537</name>
</gene>
<reference evidence="4 5" key="1">
    <citation type="journal article" date="2023" name="Commun. Biol.">
        <title>Genome analysis of Parmales, the sister group of diatoms, reveals the evolutionary specialization of diatoms from phago-mixotrophs to photoautotrophs.</title>
        <authorList>
            <person name="Ban H."/>
            <person name="Sato S."/>
            <person name="Yoshikawa S."/>
            <person name="Yamada K."/>
            <person name="Nakamura Y."/>
            <person name="Ichinomiya M."/>
            <person name="Sato N."/>
            <person name="Blanc-Mathieu R."/>
            <person name="Endo H."/>
            <person name="Kuwata A."/>
            <person name="Ogata H."/>
        </authorList>
    </citation>
    <scope>NUCLEOTIDE SEQUENCE [LARGE SCALE GENOMIC DNA]</scope>
</reference>
<dbReference type="NCBIfam" id="TIGR01549">
    <property type="entry name" value="HAD-SF-IA-v1"/>
    <property type="match status" value="1"/>
</dbReference>
<dbReference type="PANTHER" id="PTHR21240">
    <property type="entry name" value="2-AMINO-3-CARBOXYLMUCONATE-6-SEMIALDEHYDE DECARBOXYLASE"/>
    <property type="match status" value="1"/>
</dbReference>
<evidence type="ECO:0000256" key="2">
    <source>
        <dbReference type="RuleBase" id="RU366045"/>
    </source>
</evidence>
<dbReference type="InterPro" id="IPR032465">
    <property type="entry name" value="ACMSD"/>
</dbReference>
<dbReference type="InterPro" id="IPR006680">
    <property type="entry name" value="Amidohydro-rel"/>
</dbReference>
<evidence type="ECO:0000259" key="3">
    <source>
        <dbReference type="Pfam" id="PF04909"/>
    </source>
</evidence>
<dbReference type="Pfam" id="PF04909">
    <property type="entry name" value="Amidohydro_2"/>
    <property type="match status" value="1"/>
</dbReference>
<dbReference type="InterPro" id="IPR036412">
    <property type="entry name" value="HAD-like_sf"/>
</dbReference>
<evidence type="ECO:0000313" key="5">
    <source>
        <dbReference type="Proteomes" id="UP001165060"/>
    </source>
</evidence>
<dbReference type="PANTHER" id="PTHR21240:SF19">
    <property type="entry name" value="CATALYTIC_ HYDROLASE"/>
    <property type="match status" value="1"/>
</dbReference>
<organism evidence="4 5">
    <name type="scientific">Tetraparma gracilis</name>
    <dbReference type="NCBI Taxonomy" id="2962635"/>
    <lineage>
        <taxon>Eukaryota</taxon>
        <taxon>Sar</taxon>
        <taxon>Stramenopiles</taxon>
        <taxon>Ochrophyta</taxon>
        <taxon>Bolidophyceae</taxon>
        <taxon>Parmales</taxon>
        <taxon>Triparmaceae</taxon>
        <taxon>Tetraparma</taxon>
    </lineage>
</organism>